<evidence type="ECO:0000313" key="3">
    <source>
        <dbReference type="Proteomes" id="UP000555448"/>
    </source>
</evidence>
<name>A0A7W7NYR5_9SPHN</name>
<feature type="transmembrane region" description="Helical" evidence="1">
    <location>
        <begin position="36"/>
        <end position="53"/>
    </location>
</feature>
<evidence type="ECO:0000256" key="1">
    <source>
        <dbReference type="SAM" id="Phobius"/>
    </source>
</evidence>
<protein>
    <submittedName>
        <fullName evidence="2">Uncharacterized protein</fullName>
    </submittedName>
</protein>
<comment type="caution">
    <text evidence="2">The sequence shown here is derived from an EMBL/GenBank/DDBJ whole genome shotgun (WGS) entry which is preliminary data.</text>
</comment>
<organism evidence="2 3">
    <name type="scientific">Novosphingobium chloroacetimidivorans</name>
    <dbReference type="NCBI Taxonomy" id="1428314"/>
    <lineage>
        <taxon>Bacteria</taxon>
        <taxon>Pseudomonadati</taxon>
        <taxon>Pseudomonadota</taxon>
        <taxon>Alphaproteobacteria</taxon>
        <taxon>Sphingomonadales</taxon>
        <taxon>Sphingomonadaceae</taxon>
        <taxon>Novosphingobium</taxon>
    </lineage>
</organism>
<keyword evidence="3" id="KW-1185">Reference proteome</keyword>
<dbReference type="Proteomes" id="UP000555448">
    <property type="component" value="Unassembled WGS sequence"/>
</dbReference>
<feature type="transmembrane region" description="Helical" evidence="1">
    <location>
        <begin position="143"/>
        <end position="162"/>
    </location>
</feature>
<proteinExistence type="predicted"/>
<dbReference type="EMBL" id="JACHLR010000023">
    <property type="protein sequence ID" value="MBB4860495.1"/>
    <property type="molecule type" value="Genomic_DNA"/>
</dbReference>
<feature type="transmembrane region" description="Helical" evidence="1">
    <location>
        <begin position="6"/>
        <end position="24"/>
    </location>
</feature>
<feature type="transmembrane region" description="Helical" evidence="1">
    <location>
        <begin position="59"/>
        <end position="78"/>
    </location>
</feature>
<gene>
    <name evidence="2" type="ORF">HNO88_003839</name>
</gene>
<feature type="transmembrane region" description="Helical" evidence="1">
    <location>
        <begin position="108"/>
        <end position="137"/>
    </location>
</feature>
<reference evidence="2 3" key="1">
    <citation type="submission" date="2020-08" db="EMBL/GenBank/DDBJ databases">
        <title>Functional genomics of gut bacteria from endangered species of beetles.</title>
        <authorList>
            <person name="Carlos-Shanley C."/>
        </authorList>
    </citation>
    <scope>NUCLEOTIDE SEQUENCE [LARGE SCALE GENOMIC DNA]</scope>
    <source>
        <strain evidence="2 3">S00245</strain>
    </source>
</reference>
<sequence length="192" mass="19650">MAGDTLLLSAAAAGLAGIGVLRLGWARKVRSHGLNITGWALLLGCAVLGWAAAGAWGMAVASLWPMGAALALLANAAMRSRPGKTHASNRRVGLMPERGEPLRLGARTLTFIVVTPIAAALGIGIAVALAGLTLVAGSSEANAYSLSLMLMPLIWAVLAYLLLMQPSRRGQAKVLAVASVPLWPCLAIGLLS</sequence>
<keyword evidence="1" id="KW-1133">Transmembrane helix</keyword>
<dbReference type="RefSeq" id="WP_184249360.1">
    <property type="nucleotide sequence ID" value="NZ_JACHLR010000023.1"/>
</dbReference>
<dbReference type="AlphaFoldDB" id="A0A7W7NYR5"/>
<accession>A0A7W7NYR5</accession>
<evidence type="ECO:0000313" key="2">
    <source>
        <dbReference type="EMBL" id="MBB4860495.1"/>
    </source>
</evidence>
<keyword evidence="1" id="KW-0812">Transmembrane</keyword>
<keyword evidence="1" id="KW-0472">Membrane</keyword>